<dbReference type="EMBL" id="GGFM01011505">
    <property type="protein sequence ID" value="MBW32256.1"/>
    <property type="molecule type" value="Transcribed_RNA"/>
</dbReference>
<evidence type="ECO:0000256" key="1">
    <source>
        <dbReference type="SAM" id="MobiDB-lite"/>
    </source>
</evidence>
<reference evidence="2" key="1">
    <citation type="submission" date="2018-01" db="EMBL/GenBank/DDBJ databases">
        <title>An insight into the sialome of Amazonian anophelines.</title>
        <authorList>
            <person name="Ribeiro J.M."/>
            <person name="Scarpassa V."/>
            <person name="Calvo E."/>
        </authorList>
    </citation>
    <scope>NUCLEOTIDE SEQUENCE</scope>
    <source>
        <tissue evidence="2">Salivary glands</tissue>
    </source>
</reference>
<feature type="region of interest" description="Disordered" evidence="1">
    <location>
        <begin position="70"/>
        <end position="89"/>
    </location>
</feature>
<organism evidence="2">
    <name type="scientific">Anopheles braziliensis</name>
    <dbReference type="NCBI Taxonomy" id="58242"/>
    <lineage>
        <taxon>Eukaryota</taxon>
        <taxon>Metazoa</taxon>
        <taxon>Ecdysozoa</taxon>
        <taxon>Arthropoda</taxon>
        <taxon>Hexapoda</taxon>
        <taxon>Insecta</taxon>
        <taxon>Pterygota</taxon>
        <taxon>Neoptera</taxon>
        <taxon>Endopterygota</taxon>
        <taxon>Diptera</taxon>
        <taxon>Nematocera</taxon>
        <taxon>Culicoidea</taxon>
        <taxon>Culicidae</taxon>
        <taxon>Anophelinae</taxon>
        <taxon>Anopheles</taxon>
    </lineage>
</organism>
<protein>
    <submittedName>
        <fullName evidence="2">Putative secreted peptide</fullName>
    </submittedName>
</protein>
<dbReference type="AlphaFoldDB" id="A0A2M3ZUM8"/>
<sequence length="121" mass="13867">MGTRRLSHMHEMMMMMVMGIRLVMLLVVFVFPSSPRAIRAHLIRFPFAACLLVRSVPIFGTKMHTDALVSPGAGEQANRKHTRRDRESEFVRNSVQKFANLCKYIRTKRAASLRQCIPPPN</sequence>
<evidence type="ECO:0000313" key="2">
    <source>
        <dbReference type="EMBL" id="MBW32256.1"/>
    </source>
</evidence>
<proteinExistence type="predicted"/>
<name>A0A2M3ZUM8_9DIPT</name>
<accession>A0A2M3ZUM8</accession>